<keyword evidence="19" id="KW-1185">Reference proteome</keyword>
<dbReference type="SUPFAM" id="SSF69742">
    <property type="entry name" value="Glutamyl tRNA-reductase catalytic, N-terminal domain"/>
    <property type="match status" value="1"/>
</dbReference>
<dbReference type="EC" id="1.2.1.70" evidence="3 8"/>
<evidence type="ECO:0000259" key="17">
    <source>
        <dbReference type="Pfam" id="PF05201"/>
    </source>
</evidence>
<feature type="binding site" evidence="8 10">
    <location>
        <position position="120"/>
    </location>
    <ligand>
        <name>substrate</name>
    </ligand>
</feature>
<dbReference type="KEGG" id="ckw:CKALI_10510"/>
<dbReference type="NCBIfam" id="NF000744">
    <property type="entry name" value="PRK00045.1-3"/>
    <property type="match status" value="1"/>
</dbReference>
<dbReference type="InterPro" id="IPR015896">
    <property type="entry name" value="4pyrrol_synth_GluRdtase_dimer"/>
</dbReference>
<accession>A0A6B8VFQ5</accession>
<comment type="catalytic activity">
    <reaction evidence="7 8 13">
        <text>(S)-4-amino-5-oxopentanoate + tRNA(Glu) + NADP(+) = L-glutamyl-tRNA(Glu) + NADPH + H(+)</text>
        <dbReference type="Rhea" id="RHEA:12344"/>
        <dbReference type="Rhea" id="RHEA-COMP:9663"/>
        <dbReference type="Rhea" id="RHEA-COMP:9680"/>
        <dbReference type="ChEBI" id="CHEBI:15378"/>
        <dbReference type="ChEBI" id="CHEBI:57501"/>
        <dbReference type="ChEBI" id="CHEBI:57783"/>
        <dbReference type="ChEBI" id="CHEBI:58349"/>
        <dbReference type="ChEBI" id="CHEBI:78442"/>
        <dbReference type="ChEBI" id="CHEBI:78520"/>
        <dbReference type="EC" id="1.2.1.70"/>
    </reaction>
</comment>
<comment type="function">
    <text evidence="8">Catalyzes the NADPH-dependent reduction of glutamyl-tRNA(Glu) to glutamate 1-semialdehyde (GSA).</text>
</comment>
<dbReference type="InterPro" id="IPR000343">
    <property type="entry name" value="4pyrrol_synth_GluRdtase"/>
</dbReference>
<dbReference type="GO" id="GO:0008883">
    <property type="term" value="F:glutamyl-tRNA reductase activity"/>
    <property type="evidence" value="ECO:0007669"/>
    <property type="project" value="UniProtKB-UniRule"/>
</dbReference>
<evidence type="ECO:0000313" key="19">
    <source>
        <dbReference type="Proteomes" id="UP000427071"/>
    </source>
</evidence>
<evidence type="ECO:0000256" key="3">
    <source>
        <dbReference type="ARBA" id="ARBA00012970"/>
    </source>
</evidence>
<evidence type="ECO:0000256" key="5">
    <source>
        <dbReference type="ARBA" id="ARBA00023002"/>
    </source>
</evidence>
<evidence type="ECO:0000256" key="9">
    <source>
        <dbReference type="PIRSR" id="PIRSR000445-1"/>
    </source>
</evidence>
<evidence type="ECO:0000256" key="7">
    <source>
        <dbReference type="ARBA" id="ARBA00047464"/>
    </source>
</evidence>
<dbReference type="CDD" id="cd05213">
    <property type="entry name" value="NAD_bind_Glutamyl_tRNA_reduct"/>
    <property type="match status" value="1"/>
</dbReference>
<feature type="binding site" evidence="8 10">
    <location>
        <begin position="49"/>
        <end position="52"/>
    </location>
    <ligand>
        <name>substrate</name>
    </ligand>
</feature>
<feature type="domain" description="Tetrapyrrole biosynthesis glutamyl-tRNA reductase dimerisation" evidence="15">
    <location>
        <begin position="323"/>
        <end position="422"/>
    </location>
</feature>
<sequence>MSVLVVGMSHRSAPVKVLEQVSMDDAVRDETAMALVDQPSLSEAMIVSTCNRVEVYAVTNSFHSGVNEVVEVLHKRSGVDIDTLRDHLYVRYADAAAEHMLAVTSGLDSMVVGEQQIIGQVRTAYQRAGEIGTVGQALHALTQVALHTGKRVHSETDIDDAGASMVSLATSRALQLMGLPETEKPLEGKRALVLGAGVMSSLAASHLGRLGISELVFANRTRSRAEVLAERSRDLGIESHAVDFAERASAIEHVDLVVSATGADVFTIEPHHIPRTGMPLMLVDLSMPRDIEDEVAAIPGVQLVNIERLHEERDTNPNSVQKEARAIVDAELQDYISEQRVRNVVPAVAALRRHANDIVTVELERLLTRTPTMGDEERVEVERAVRRVVDKLLHQPTVRVKALAVTSGSVSYETALQELFGLEPTRSAHVDAKDLPKDNIPKSATTVNETQGEK</sequence>
<feature type="domain" description="Quinate/shikimate 5-dehydrogenase/glutamyl-tRNA reductase" evidence="16">
    <location>
        <begin position="185"/>
        <end position="311"/>
    </location>
</feature>
<dbReference type="InterPro" id="IPR006151">
    <property type="entry name" value="Shikm_DH/Glu-tRNA_Rdtase"/>
</dbReference>
<feature type="domain" description="Glutamyl-tRNA reductase N-terminal" evidence="17">
    <location>
        <begin position="6"/>
        <end position="156"/>
    </location>
</feature>
<reference evidence="19" key="1">
    <citation type="submission" date="2019-11" db="EMBL/GenBank/DDBJ databases">
        <title>Complete genome sequence of Corynebacterium kalinowskii 1959, a novel Corynebacterium species isolated from soil of a small paddock in Vilsendorf, Germany.</title>
        <authorList>
            <person name="Schaffert L."/>
            <person name="Ruwe M."/>
            <person name="Milse J."/>
            <person name="Hanuschka K."/>
            <person name="Ortseifen V."/>
            <person name="Droste J."/>
            <person name="Brandt D."/>
            <person name="Schlueter L."/>
            <person name="Kutter Y."/>
            <person name="Vinke S."/>
            <person name="Viehoefer P."/>
            <person name="Jacob L."/>
            <person name="Luebke N.-C."/>
            <person name="Schulte-Berndt E."/>
            <person name="Hain C."/>
            <person name="Linder M."/>
            <person name="Schmidt P."/>
            <person name="Wollenschlaeger L."/>
            <person name="Luttermann T."/>
            <person name="Thieme E."/>
            <person name="Hassa J."/>
            <person name="Haak M."/>
            <person name="Wittchen M."/>
            <person name="Mentz A."/>
            <person name="Persicke M."/>
            <person name="Busche T."/>
            <person name="Ruckert C."/>
        </authorList>
    </citation>
    <scope>NUCLEOTIDE SEQUENCE [LARGE SCALE GENOMIC DNA]</scope>
    <source>
        <strain evidence="19">1959</strain>
    </source>
</reference>
<keyword evidence="5 8" id="KW-0560">Oxidoreductase</keyword>
<dbReference type="Pfam" id="PF05201">
    <property type="entry name" value="GlutR_N"/>
    <property type="match status" value="1"/>
</dbReference>
<feature type="region of interest" description="Disordered" evidence="14">
    <location>
        <begin position="430"/>
        <end position="454"/>
    </location>
</feature>
<evidence type="ECO:0000256" key="12">
    <source>
        <dbReference type="PIRSR" id="PIRSR000445-4"/>
    </source>
</evidence>
<dbReference type="GO" id="GO:0050661">
    <property type="term" value="F:NADP binding"/>
    <property type="evidence" value="ECO:0007669"/>
    <property type="project" value="InterPro"/>
</dbReference>
<evidence type="ECO:0000256" key="14">
    <source>
        <dbReference type="SAM" id="MobiDB-lite"/>
    </source>
</evidence>
<dbReference type="EMBL" id="CP046452">
    <property type="protein sequence ID" value="QGU02953.1"/>
    <property type="molecule type" value="Genomic_DNA"/>
</dbReference>
<keyword evidence="6 8" id="KW-0627">Porphyrin biosynthesis</keyword>
<evidence type="ECO:0000256" key="2">
    <source>
        <dbReference type="ARBA" id="ARBA00005916"/>
    </source>
</evidence>
<dbReference type="Gene3D" id="3.40.50.720">
    <property type="entry name" value="NAD(P)-binding Rossmann-like Domain"/>
    <property type="match status" value="1"/>
</dbReference>
<feature type="compositionally biased region" description="Basic and acidic residues" evidence="14">
    <location>
        <begin position="430"/>
        <end position="440"/>
    </location>
</feature>
<evidence type="ECO:0000259" key="16">
    <source>
        <dbReference type="Pfam" id="PF01488"/>
    </source>
</evidence>
<keyword evidence="4 8" id="KW-0521">NADP</keyword>
<comment type="subunit">
    <text evidence="8">Homodimer.</text>
</comment>
<dbReference type="UniPathway" id="UPA00251">
    <property type="reaction ID" value="UER00316"/>
</dbReference>
<comment type="pathway">
    <text evidence="1 8 13">Porphyrin-containing compound metabolism; protoporphyrin-IX biosynthesis; 5-aminolevulinate from L-glutamyl-tRNA(Glu): step 1/2.</text>
</comment>
<feature type="binding site" evidence="8 10">
    <location>
        <position position="109"/>
    </location>
    <ligand>
        <name>substrate</name>
    </ligand>
</feature>
<name>A0A6B8VFQ5_9CORY</name>
<evidence type="ECO:0000256" key="6">
    <source>
        <dbReference type="ARBA" id="ARBA00023244"/>
    </source>
</evidence>
<feature type="active site" description="Nucleophile" evidence="8 9">
    <location>
        <position position="50"/>
    </location>
</feature>
<evidence type="ECO:0000256" key="8">
    <source>
        <dbReference type="HAMAP-Rule" id="MF_00087"/>
    </source>
</evidence>
<feature type="compositionally biased region" description="Polar residues" evidence="14">
    <location>
        <begin position="442"/>
        <end position="454"/>
    </location>
</feature>
<proteinExistence type="inferred from homology"/>
<dbReference type="NCBIfam" id="TIGR01035">
    <property type="entry name" value="hemA"/>
    <property type="match status" value="1"/>
</dbReference>
<dbReference type="PANTHER" id="PTHR43013:SF1">
    <property type="entry name" value="GLUTAMYL-TRNA REDUCTASE"/>
    <property type="match status" value="1"/>
</dbReference>
<feature type="binding site" evidence="8 11">
    <location>
        <begin position="195"/>
        <end position="200"/>
    </location>
    <ligand>
        <name>NADP(+)</name>
        <dbReference type="ChEBI" id="CHEBI:58349"/>
    </ligand>
</feature>
<dbReference type="FunFam" id="3.30.460.30:FF:000001">
    <property type="entry name" value="Glutamyl-tRNA reductase"/>
    <property type="match status" value="1"/>
</dbReference>
<evidence type="ECO:0000256" key="4">
    <source>
        <dbReference type="ARBA" id="ARBA00022857"/>
    </source>
</evidence>
<evidence type="ECO:0000256" key="11">
    <source>
        <dbReference type="PIRSR" id="PIRSR000445-3"/>
    </source>
</evidence>
<dbReference type="PIRSF" id="PIRSF000445">
    <property type="entry name" value="4pyrrol_synth_GluRdtase"/>
    <property type="match status" value="1"/>
</dbReference>
<protein>
    <recommendedName>
        <fullName evidence="3 8">Glutamyl-tRNA reductase</fullName>
        <shortName evidence="8">GluTR</shortName>
        <ecNumber evidence="3 8">1.2.1.70</ecNumber>
    </recommendedName>
</protein>
<dbReference type="InterPro" id="IPR018214">
    <property type="entry name" value="GluRdtase_CS"/>
</dbReference>
<dbReference type="RefSeq" id="WP_156193774.1">
    <property type="nucleotide sequence ID" value="NZ_CP046452.1"/>
</dbReference>
<dbReference type="SUPFAM" id="SSF51735">
    <property type="entry name" value="NAD(P)-binding Rossmann-fold domains"/>
    <property type="match status" value="1"/>
</dbReference>
<feature type="site" description="Important for activity" evidence="8 12">
    <location>
        <position position="99"/>
    </location>
</feature>
<dbReference type="SUPFAM" id="SSF69075">
    <property type="entry name" value="Glutamyl tRNA-reductase dimerization domain"/>
    <property type="match status" value="1"/>
</dbReference>
<dbReference type="InterPro" id="IPR015895">
    <property type="entry name" value="4pyrrol_synth_GluRdtase_N"/>
</dbReference>
<dbReference type="PANTHER" id="PTHR43013">
    <property type="entry name" value="GLUTAMYL-TRNA REDUCTASE"/>
    <property type="match status" value="1"/>
</dbReference>
<gene>
    <name evidence="8 18" type="primary">hemA</name>
    <name evidence="18" type="ORF">CKALI_10510</name>
</gene>
<comment type="domain">
    <text evidence="8">Possesses an unusual extended V-shaped dimeric structure with each monomer consisting of three distinct domains arranged along a curved 'spinal' alpha-helix. The N-terminal catalytic domain specifically recognizes the glutamate moiety of the substrate. The second domain is the NADPH-binding domain, and the third C-terminal domain is responsible for dimerization.</text>
</comment>
<feature type="binding site" evidence="8 10">
    <location>
        <begin position="114"/>
        <end position="116"/>
    </location>
    <ligand>
        <name>substrate</name>
    </ligand>
</feature>
<evidence type="ECO:0000313" key="18">
    <source>
        <dbReference type="EMBL" id="QGU02953.1"/>
    </source>
</evidence>
<evidence type="ECO:0000256" key="1">
    <source>
        <dbReference type="ARBA" id="ARBA00005059"/>
    </source>
</evidence>
<evidence type="ECO:0000259" key="15">
    <source>
        <dbReference type="Pfam" id="PF00745"/>
    </source>
</evidence>
<evidence type="ECO:0000256" key="10">
    <source>
        <dbReference type="PIRSR" id="PIRSR000445-2"/>
    </source>
</evidence>
<dbReference type="PROSITE" id="PS00747">
    <property type="entry name" value="GLUTR"/>
    <property type="match status" value="1"/>
</dbReference>
<dbReference type="HAMAP" id="MF_00087">
    <property type="entry name" value="Glu_tRNA_reductase"/>
    <property type="match status" value="1"/>
</dbReference>
<dbReference type="Pfam" id="PF01488">
    <property type="entry name" value="Shikimate_DH"/>
    <property type="match status" value="1"/>
</dbReference>
<dbReference type="InterPro" id="IPR036291">
    <property type="entry name" value="NAD(P)-bd_dom_sf"/>
</dbReference>
<dbReference type="Proteomes" id="UP000427071">
    <property type="component" value="Chromosome"/>
</dbReference>
<comment type="similarity">
    <text evidence="2 8 13">Belongs to the glutamyl-tRNA reductase family.</text>
</comment>
<dbReference type="Pfam" id="PF00745">
    <property type="entry name" value="GlutR_dimer"/>
    <property type="match status" value="1"/>
</dbReference>
<organism evidence="18 19">
    <name type="scientific">Corynebacterium kalinowskii</name>
    <dbReference type="NCBI Taxonomy" id="2675216"/>
    <lineage>
        <taxon>Bacteria</taxon>
        <taxon>Bacillati</taxon>
        <taxon>Actinomycetota</taxon>
        <taxon>Actinomycetes</taxon>
        <taxon>Mycobacteriales</taxon>
        <taxon>Corynebacteriaceae</taxon>
        <taxon>Corynebacterium</taxon>
    </lineage>
</organism>
<dbReference type="AlphaFoldDB" id="A0A6B8VFQ5"/>
<evidence type="ECO:0000256" key="13">
    <source>
        <dbReference type="RuleBase" id="RU000584"/>
    </source>
</evidence>
<dbReference type="Gene3D" id="3.30.460.30">
    <property type="entry name" value="Glutamyl-tRNA reductase, N-terminal domain"/>
    <property type="match status" value="1"/>
</dbReference>
<dbReference type="InterPro" id="IPR036453">
    <property type="entry name" value="GluRdtase_dimer_dom_sf"/>
</dbReference>
<dbReference type="InterPro" id="IPR036343">
    <property type="entry name" value="GluRdtase_N_sf"/>
</dbReference>
<comment type="miscellaneous">
    <text evidence="8">During catalysis, the active site Cys acts as a nucleophile attacking the alpha-carbonyl group of tRNA-bound glutamate with the formation of a thioester intermediate between enzyme and glutamate, and the concomitant release of tRNA(Glu). The thioester intermediate is finally reduced by direct hydride transfer from NADPH, to form the product GSA.</text>
</comment>
<dbReference type="GO" id="GO:0019353">
    <property type="term" value="P:protoporphyrinogen IX biosynthetic process from glutamate"/>
    <property type="evidence" value="ECO:0007669"/>
    <property type="project" value="TreeGrafter"/>
</dbReference>